<reference evidence="2 3" key="1">
    <citation type="journal article" date="2013" name="Int. J. Syst. Evol. Microbiol.">
        <title>Aquimarina gracilis sp. nov., isolated from the gut microflora of a mussel, Mytilus coruscus, and emended description of Aquimarina spongiae.</title>
        <authorList>
            <person name="Park S.C."/>
            <person name="Choe H.N."/>
            <person name="Baik K.S."/>
            <person name="Seong C.N."/>
        </authorList>
    </citation>
    <scope>NUCLEOTIDE SEQUENCE [LARGE SCALE GENOMIC DNA]</scope>
    <source>
        <strain evidence="2 3">PSC32</strain>
    </source>
</reference>
<keyword evidence="1" id="KW-0732">Signal</keyword>
<gene>
    <name evidence="2" type="ORF">U6A24_16145</name>
</gene>
<dbReference type="SUPFAM" id="SSF56935">
    <property type="entry name" value="Porins"/>
    <property type="match status" value="1"/>
</dbReference>
<evidence type="ECO:0000313" key="2">
    <source>
        <dbReference type="EMBL" id="MEB3347007.1"/>
    </source>
</evidence>
<dbReference type="EMBL" id="JAYKLX010000007">
    <property type="protein sequence ID" value="MEB3347007.1"/>
    <property type="molecule type" value="Genomic_DNA"/>
</dbReference>
<evidence type="ECO:0008006" key="4">
    <source>
        <dbReference type="Google" id="ProtNLM"/>
    </source>
</evidence>
<name>A0ABU5ZYN2_9FLAO</name>
<comment type="caution">
    <text evidence="2">The sequence shown here is derived from an EMBL/GenBank/DDBJ whole genome shotgun (WGS) entry which is preliminary data.</text>
</comment>
<protein>
    <recommendedName>
        <fullName evidence="4">Long-subunit fatty acid transport protein</fullName>
    </recommendedName>
</protein>
<feature type="chain" id="PRO_5046275776" description="Long-subunit fatty acid transport protein" evidence="1">
    <location>
        <begin position="22"/>
        <end position="415"/>
    </location>
</feature>
<evidence type="ECO:0000256" key="1">
    <source>
        <dbReference type="SAM" id="SignalP"/>
    </source>
</evidence>
<sequence>MKKNNFSAIMLILLFTGGIYSQTNNLTGSPYSLFGLGVQSNSNIGKNSGLGRSGIALNDPNMINNYNPATFSAISEKSFLLDIGFLGELNTIENSSKDELRLSANFSNLAMAFSLNERSGVGLSIVPFTDVGYSLIGIESNVEGSQDSFISNVTGSGGLNDFKLNYGYRLFDNFRVGVSASYLFGSIRETESVLINTSFLTIEEENYYRGFRFGFGFQFDMNNKYSIGLTTDFPTSLNGTQDRFVNKSLDFVGVIVEDEENLNISNFKLPLEIGFGVSSKPINGFTFNADYKRNFWSFTNQRDDIGRFIDQSLISLGAQYRARERGLKYWQNIEFRAGLNYDSGYLKVNNKVIDNYSFSAGIGLPINRRGTSMLNISFTNGQRGAVEGILIEENFNLININLSLKDIWFRKIKFN</sequence>
<dbReference type="Proteomes" id="UP001327027">
    <property type="component" value="Unassembled WGS sequence"/>
</dbReference>
<evidence type="ECO:0000313" key="3">
    <source>
        <dbReference type="Proteomes" id="UP001327027"/>
    </source>
</evidence>
<keyword evidence="3" id="KW-1185">Reference proteome</keyword>
<dbReference type="Gene3D" id="2.40.160.60">
    <property type="entry name" value="Outer membrane protein transport protein (OMPP1/FadL/TodX)"/>
    <property type="match status" value="1"/>
</dbReference>
<feature type="signal peptide" evidence="1">
    <location>
        <begin position="1"/>
        <end position="21"/>
    </location>
</feature>
<accession>A0ABU5ZYN2</accession>
<dbReference type="RefSeq" id="WP_324181028.1">
    <property type="nucleotide sequence ID" value="NZ_BAABAW010000020.1"/>
</dbReference>
<organism evidence="2 3">
    <name type="scientific">Aquimarina gracilis</name>
    <dbReference type="NCBI Taxonomy" id="874422"/>
    <lineage>
        <taxon>Bacteria</taxon>
        <taxon>Pseudomonadati</taxon>
        <taxon>Bacteroidota</taxon>
        <taxon>Flavobacteriia</taxon>
        <taxon>Flavobacteriales</taxon>
        <taxon>Flavobacteriaceae</taxon>
        <taxon>Aquimarina</taxon>
    </lineage>
</organism>
<proteinExistence type="predicted"/>